<accession>A0ABN8RZI8</accession>
<dbReference type="EMBL" id="CALNXK010000404">
    <property type="protein sequence ID" value="CAH3184892.1"/>
    <property type="molecule type" value="Genomic_DNA"/>
</dbReference>
<gene>
    <name evidence="1" type="ORF">PLOB_00031669</name>
</gene>
<comment type="caution">
    <text evidence="1">The sequence shown here is derived from an EMBL/GenBank/DDBJ whole genome shotgun (WGS) entry which is preliminary data.</text>
</comment>
<dbReference type="Proteomes" id="UP001159405">
    <property type="component" value="Unassembled WGS sequence"/>
</dbReference>
<keyword evidence="2" id="KW-1185">Reference proteome</keyword>
<proteinExistence type="predicted"/>
<protein>
    <submittedName>
        <fullName evidence="1">Uncharacterized protein</fullName>
    </submittedName>
</protein>
<name>A0ABN8RZI8_9CNID</name>
<evidence type="ECO:0000313" key="1">
    <source>
        <dbReference type="EMBL" id="CAH3184892.1"/>
    </source>
</evidence>
<reference evidence="1 2" key="1">
    <citation type="submission" date="2022-05" db="EMBL/GenBank/DDBJ databases">
        <authorList>
            <consortium name="Genoscope - CEA"/>
            <person name="William W."/>
        </authorList>
    </citation>
    <scope>NUCLEOTIDE SEQUENCE [LARGE SCALE GENOMIC DNA]</scope>
</reference>
<evidence type="ECO:0000313" key="2">
    <source>
        <dbReference type="Proteomes" id="UP001159405"/>
    </source>
</evidence>
<sequence length="268" mass="30008">MVLPNLILQKPSPTSKRKKHSVAIERRLNLCRQDLDLLLKELRFIQGKFVNSKKARTVEDISKVFAKLAFQGKLSAAIKPLDSESSTGLLSLTPEVLEGLKEKHPEAADISKTCTTADIADESLLYRPIDYIPPGVFDLIDEKIIFDAATTTKGSARLSGMDAELYRRILCFKNFKVEGKASREEIVIFTRNLLKISYHPSLLEGYTSCRLIPLDKNSGIRPIGVGEVLRRIVGKTIARFLKEEIKEAAGPIQVAQAITQAQRQRYML</sequence>
<organism evidence="1 2">
    <name type="scientific">Porites lobata</name>
    <dbReference type="NCBI Taxonomy" id="104759"/>
    <lineage>
        <taxon>Eukaryota</taxon>
        <taxon>Metazoa</taxon>
        <taxon>Cnidaria</taxon>
        <taxon>Anthozoa</taxon>
        <taxon>Hexacorallia</taxon>
        <taxon>Scleractinia</taxon>
        <taxon>Fungiina</taxon>
        <taxon>Poritidae</taxon>
        <taxon>Porites</taxon>
    </lineage>
</organism>